<keyword evidence="1" id="KW-0596">Phosphopantetheine</keyword>
<dbReference type="InterPro" id="IPR049551">
    <property type="entry name" value="PKS_DH_C"/>
</dbReference>
<evidence type="ECO:0000259" key="8">
    <source>
        <dbReference type="PROSITE" id="PS50075"/>
    </source>
</evidence>
<evidence type="ECO:0000313" key="12">
    <source>
        <dbReference type="Proteomes" id="UP000054481"/>
    </source>
</evidence>
<dbReference type="Pfam" id="PF00550">
    <property type="entry name" value="PP-binding"/>
    <property type="match status" value="1"/>
</dbReference>
<dbReference type="GO" id="GO:0004312">
    <property type="term" value="F:fatty acid synthase activity"/>
    <property type="evidence" value="ECO:0007669"/>
    <property type="project" value="TreeGrafter"/>
</dbReference>
<dbReference type="Pfam" id="PF08659">
    <property type="entry name" value="KR"/>
    <property type="match status" value="1"/>
</dbReference>
<dbReference type="Pfam" id="PF00698">
    <property type="entry name" value="Acyl_transf_1"/>
    <property type="match status" value="1"/>
</dbReference>
<feature type="domain" description="PKS/mFAS DH" evidence="10">
    <location>
        <begin position="407"/>
        <end position="709"/>
    </location>
</feature>
<name>A0A0F7ZLS9_9HYPO</name>
<dbReference type="SMART" id="SM00823">
    <property type="entry name" value="PKS_PP"/>
    <property type="match status" value="1"/>
</dbReference>
<keyword evidence="5" id="KW-0560">Oxidoreductase</keyword>
<dbReference type="Pfam" id="PF00109">
    <property type="entry name" value="ketoacyl-synt"/>
    <property type="match status" value="1"/>
</dbReference>
<dbReference type="InterPro" id="IPR020841">
    <property type="entry name" value="PKS_Beta-ketoAc_synthase_dom"/>
</dbReference>
<evidence type="ECO:0000313" key="11">
    <source>
        <dbReference type="EMBL" id="KJZ71435.1"/>
    </source>
</evidence>
<feature type="region of interest" description="N-terminal hotdog fold" evidence="7">
    <location>
        <begin position="407"/>
        <end position="541"/>
    </location>
</feature>
<dbReference type="SMART" id="SM00822">
    <property type="entry name" value="PKS_KR"/>
    <property type="match status" value="1"/>
</dbReference>
<dbReference type="Pfam" id="PF21089">
    <property type="entry name" value="PKS_DH_N"/>
    <property type="match status" value="1"/>
</dbReference>
<dbReference type="InterPro" id="IPR020807">
    <property type="entry name" value="PKS_DH"/>
</dbReference>
<feature type="domain" description="Ketosynthase family 3 (KS3)" evidence="9">
    <location>
        <begin position="8"/>
        <end position="586"/>
    </location>
</feature>
<dbReference type="InterPro" id="IPR020806">
    <property type="entry name" value="PKS_PP-bd"/>
</dbReference>
<evidence type="ECO:0000256" key="4">
    <source>
        <dbReference type="ARBA" id="ARBA00022679"/>
    </source>
</evidence>
<dbReference type="InterPro" id="IPR013968">
    <property type="entry name" value="PKS_KR"/>
</dbReference>
<evidence type="ECO:0000259" key="9">
    <source>
        <dbReference type="PROSITE" id="PS52004"/>
    </source>
</evidence>
<dbReference type="PROSITE" id="PS50075">
    <property type="entry name" value="CARRIER"/>
    <property type="match status" value="1"/>
</dbReference>
<dbReference type="PROSITE" id="PS52004">
    <property type="entry name" value="KS3_2"/>
    <property type="match status" value="1"/>
</dbReference>
<dbReference type="SUPFAM" id="SSF47336">
    <property type="entry name" value="ACP-like"/>
    <property type="match status" value="1"/>
</dbReference>
<evidence type="ECO:0000256" key="7">
    <source>
        <dbReference type="PROSITE-ProRule" id="PRU01363"/>
    </source>
</evidence>
<dbReference type="InterPro" id="IPR016035">
    <property type="entry name" value="Acyl_Trfase/lysoPLipase"/>
</dbReference>
<keyword evidence="6" id="KW-0511">Multifunctional enzyme</keyword>
<dbReference type="GO" id="GO:0044550">
    <property type="term" value="P:secondary metabolite biosynthetic process"/>
    <property type="evidence" value="ECO:0007669"/>
    <property type="project" value="TreeGrafter"/>
</dbReference>
<dbReference type="GO" id="GO:0004315">
    <property type="term" value="F:3-oxoacyl-[acyl-carrier-protein] synthase activity"/>
    <property type="evidence" value="ECO:0007669"/>
    <property type="project" value="InterPro"/>
</dbReference>
<evidence type="ECO:0000256" key="3">
    <source>
        <dbReference type="ARBA" id="ARBA00022603"/>
    </source>
</evidence>
<dbReference type="Gene3D" id="3.10.129.110">
    <property type="entry name" value="Polyketide synthase dehydratase"/>
    <property type="match status" value="1"/>
</dbReference>
<feature type="active site" description="Proton acceptor; for dehydratase activity" evidence="7">
    <location>
        <position position="439"/>
    </location>
</feature>
<dbReference type="Gene3D" id="3.40.50.720">
    <property type="entry name" value="NAD(P)-binding Rossmann-like Domain"/>
    <property type="match status" value="1"/>
</dbReference>
<dbReference type="InterPro" id="IPR049900">
    <property type="entry name" value="PKS_mFAS_DH"/>
</dbReference>
<dbReference type="SUPFAM" id="SSF51735">
    <property type="entry name" value="NAD(P)-binding Rossmann-fold domains"/>
    <property type="match status" value="1"/>
</dbReference>
<dbReference type="SMART" id="SM00825">
    <property type="entry name" value="PKS_KS"/>
    <property type="match status" value="1"/>
</dbReference>
<dbReference type="CDD" id="cd00833">
    <property type="entry name" value="PKS"/>
    <property type="match status" value="1"/>
</dbReference>
<dbReference type="InterPro" id="IPR009081">
    <property type="entry name" value="PP-bd_ACP"/>
</dbReference>
<dbReference type="SMART" id="SM00827">
    <property type="entry name" value="PKS_AT"/>
    <property type="match status" value="1"/>
</dbReference>
<keyword evidence="2" id="KW-0597">Phosphoprotein</keyword>
<dbReference type="GO" id="GO:0006633">
    <property type="term" value="P:fatty acid biosynthetic process"/>
    <property type="evidence" value="ECO:0007669"/>
    <property type="project" value="InterPro"/>
</dbReference>
<evidence type="ECO:0000259" key="10">
    <source>
        <dbReference type="PROSITE" id="PS52019"/>
    </source>
</evidence>
<feature type="active site" description="Proton donor; for dehydratase activity" evidence="7">
    <location>
        <position position="617"/>
    </location>
</feature>
<dbReference type="Pfam" id="PF08242">
    <property type="entry name" value="Methyltransf_12"/>
    <property type="match status" value="1"/>
</dbReference>
<organism evidence="11 12">
    <name type="scientific">Hirsutella minnesotensis 3608</name>
    <dbReference type="NCBI Taxonomy" id="1043627"/>
    <lineage>
        <taxon>Eukaryota</taxon>
        <taxon>Fungi</taxon>
        <taxon>Dikarya</taxon>
        <taxon>Ascomycota</taxon>
        <taxon>Pezizomycotina</taxon>
        <taxon>Sordariomycetes</taxon>
        <taxon>Hypocreomycetidae</taxon>
        <taxon>Hypocreales</taxon>
        <taxon>Ophiocordycipitaceae</taxon>
        <taxon>Hirsutella</taxon>
    </lineage>
</organism>
<feature type="domain" description="Carrier" evidence="8">
    <location>
        <begin position="1889"/>
        <end position="1968"/>
    </location>
</feature>
<dbReference type="SUPFAM" id="SSF53901">
    <property type="entry name" value="Thiolase-like"/>
    <property type="match status" value="1"/>
</dbReference>
<dbReference type="Pfam" id="PF14765">
    <property type="entry name" value="PS-DH"/>
    <property type="match status" value="1"/>
</dbReference>
<dbReference type="GO" id="GO:0032259">
    <property type="term" value="P:methylation"/>
    <property type="evidence" value="ECO:0007669"/>
    <property type="project" value="UniProtKB-KW"/>
</dbReference>
<reference evidence="11 12" key="1">
    <citation type="journal article" date="2014" name="Genome Biol. Evol.">
        <title>Comparative genomics and transcriptomics analyses reveal divergent lifestyle features of nematode endoparasitic fungus Hirsutella minnesotensis.</title>
        <authorList>
            <person name="Lai Y."/>
            <person name="Liu K."/>
            <person name="Zhang X."/>
            <person name="Zhang X."/>
            <person name="Li K."/>
            <person name="Wang N."/>
            <person name="Shu C."/>
            <person name="Wu Y."/>
            <person name="Wang C."/>
            <person name="Bushley K.E."/>
            <person name="Xiang M."/>
            <person name="Liu X."/>
        </authorList>
    </citation>
    <scope>NUCLEOTIDE SEQUENCE [LARGE SCALE GENOMIC DNA]</scope>
    <source>
        <strain evidence="11 12">3608</strain>
    </source>
</reference>
<keyword evidence="12" id="KW-1185">Reference proteome</keyword>
<accession>A0A0F7ZLS9</accession>
<dbReference type="InterPro" id="IPR029063">
    <property type="entry name" value="SAM-dependent_MTases_sf"/>
</dbReference>
<dbReference type="InterPro" id="IPR001227">
    <property type="entry name" value="Ac_transferase_dom_sf"/>
</dbReference>
<dbReference type="Gene3D" id="1.10.1200.10">
    <property type="entry name" value="ACP-like"/>
    <property type="match status" value="1"/>
</dbReference>
<gene>
    <name evidence="11" type="ORF">HIM_09159</name>
</gene>
<evidence type="ECO:0000256" key="1">
    <source>
        <dbReference type="ARBA" id="ARBA00022450"/>
    </source>
</evidence>
<dbReference type="PROSITE" id="PS00012">
    <property type="entry name" value="PHOSPHOPANTETHEINE"/>
    <property type="match status" value="1"/>
</dbReference>
<dbReference type="InterPro" id="IPR036736">
    <property type="entry name" value="ACP-like_sf"/>
</dbReference>
<dbReference type="InterPro" id="IPR057326">
    <property type="entry name" value="KR_dom"/>
</dbReference>
<dbReference type="EMBL" id="KQ030574">
    <property type="protein sequence ID" value="KJZ71435.1"/>
    <property type="molecule type" value="Genomic_DNA"/>
</dbReference>
<dbReference type="InterPro" id="IPR014043">
    <property type="entry name" value="Acyl_transferase_dom"/>
</dbReference>
<dbReference type="InterPro" id="IPR050091">
    <property type="entry name" value="PKS_NRPS_Biosynth_Enz"/>
</dbReference>
<evidence type="ECO:0000256" key="2">
    <source>
        <dbReference type="ARBA" id="ARBA00022553"/>
    </source>
</evidence>
<evidence type="ECO:0000256" key="5">
    <source>
        <dbReference type="ARBA" id="ARBA00023002"/>
    </source>
</evidence>
<dbReference type="PANTHER" id="PTHR43775:SF20">
    <property type="entry name" value="HYBRID PKS-NRPS SYNTHETASE APDA"/>
    <property type="match status" value="1"/>
</dbReference>
<dbReference type="SUPFAM" id="SSF52151">
    <property type="entry name" value="FabD/lysophospholipase-like"/>
    <property type="match status" value="1"/>
</dbReference>
<dbReference type="GO" id="GO:0031177">
    <property type="term" value="F:phosphopantetheine binding"/>
    <property type="evidence" value="ECO:0007669"/>
    <property type="project" value="InterPro"/>
</dbReference>
<dbReference type="PROSITE" id="PS00606">
    <property type="entry name" value="KS3_1"/>
    <property type="match status" value="1"/>
</dbReference>
<sequence length="1993" mass="219019">MIVHANMNEPIAVVGSACHFAGGTTSPSKLWELLREPRDVRSKIPDGRLSADGFHHPSSAYHGHSNVRHAYLLDEDVGCFDAEFFGINPIEAKAIDPQQRLLMETVFEGIEDAGMTVRDLRGSDTSIFVGVMCDDYAALQVRDLQLAPTYFATGTAQSILSNRVSYFFDWHGPSVTLDTACSSSLVAVHMAVQALRSGESRLVLDDEKLFNRRLRVDKAYHSNHMLPCFDPYVESLRRSGVQAHKPSGTRPTWISSVHGAKVDSEFGLGDTYWAENMTKPVLFLQALTAAVAVAEYDLVVEIGPHPALQGPATQTIHEVLERGIPYHGLLSRGTDAVKAPSTALGFLWSHLDETTVCLDSYERALADDERPFEVVKGLPAYQWNHEARHWHESRTSRRTRLRSRPVHPLLGHLTPDSSAHHMSWRHLLRASEIEWLSGHRIQGQIVFPAAGYVCAALEAALLAAGDDEVGLVELGDFVIHQAVTFDEDDSAIEVLISLEDVFRPRPDCIQAKFTYSASLTAEADDLTLAASGELRVKLGRPDSAVLPARQPPTPQMIGVDPERFYEFVASLGYNFGGSFRALTSINRKYGKSSCLVQTSEPSPSDLVKLLVRPAELDASFQAIILAYSYPGDDQLLTMHLPTSIGKIRIDPSLCEGENPSLAADSLVTARLGKGAGILGEVSLYTDGSSCAMVQMQDVKLVPLSRMAVGDYRRVFSRTHWVNSIPDGMAAACDTLLTQYHEDLRTALERASTFYLRQFDWDVLADDPLRSQGLTSHYLRYAQNIASEMEACRHKRPQEKWLKDAVEDIIEATRPFEQDPAIRAVHLVGQQMPRVLRGETTMLEEFRNEALLDEYYMNGFGFRQSRQWLARAVSQITDRHLHLNILELGAGTSSDEDNARRPMTNDFLTYTFINNSPDLQETADEATRTYFKALDLERDPLEQGYAEGAYDLVIAPFTLHATEQLERTLRHVRKLLRPGGFLIAAEGSGDDEPSGVHGFVSGTLPGWWLGADEGRALSPLIATGKWSKLLRLTGFSGIDTTAPQAFENVLKMTVFVSQAVDERVMLLREPLATAAASSPARVKNLVIVGGQTEQVAKLVEDLKSLNFAEETHVFQTLLDVDYSVIQPDSAVISLTELDEPVFKALDPERFDAFRSMFNDEKTLLWLTSGRLGREPFANMTIGFGRTAVHETPTLRLQCLDVADPQKLEARTVAEVLLRLHVATSPAVEQVRASRMLWVVEAEIVLDDAGRQLVPRLRPVTARNDRYNSARQPISHEVDLTKSIVRVYQGDEGWSAEELPQADLAKSADQQVMQLRTVRSVMSAIRTPIGPRYLVLGVDSHTAVSYLALVSSLTSLFKFQEDSVIPCPLSANVSSDNLIDNVAAHLVATAIIAPMFGGQTLVLHNASMSVARAAAAQAAAKGVTVVYAADLTSRDEVPDTWIRLPPCASQTETRRMFPTNVACFVGLSDHETRPSENEATIQACLPLHCRKETAATLYFAEGCDDGSSCDALLRYLLHDALGYADAKGCDDGSPCDALLRYLLHDALGYADKVQVEAGSRAESVEVGRLSSGTVRPTHPATIIDWASSTSLTAYATRLDSMPMFQDDKTYWMVGLTSALGISLCDWMIDRGAKSLVLSSRSPNISADWIAAHQRKGVRVTVIPCDISDEVHLKLAHNLICATLPPVAGVLNGAMVLRDVSIHNMSFEQMVEVLRPKVNGTINLDRLFWDAKLDFFILFSSTSCVAGNPGQANYSAANAFLCGLAAQRRERGLAATALHCGAIIGAGYMARESSKALDLTVSKMAMMHLSEEDYHQLFVEAIDAGHADSPEPAELTTGFLDIQANSANNPRWQSNPTFESFVIHQSGVQEDKDGKKAGASVQNRLQACQSQQDVLDVVKETFAAQLRYELQMTTPDDDLMAMRGNEMGLDSLISVDIRSWLLKDFGVSIPVLKIMGNDTMGTIAEHTAQSVPRELIPQVKADETGPSIVEPTQAAA</sequence>
<evidence type="ECO:0000256" key="6">
    <source>
        <dbReference type="ARBA" id="ARBA00023268"/>
    </source>
</evidence>
<dbReference type="Proteomes" id="UP000054481">
    <property type="component" value="Unassembled WGS sequence"/>
</dbReference>
<dbReference type="Gene3D" id="3.40.47.10">
    <property type="match status" value="1"/>
</dbReference>
<dbReference type="SUPFAM" id="SSF53335">
    <property type="entry name" value="S-adenosyl-L-methionine-dependent methyltransferases"/>
    <property type="match status" value="1"/>
</dbReference>
<dbReference type="Gene3D" id="3.40.366.10">
    <property type="entry name" value="Malonyl-Coenzyme A Acyl Carrier Protein, domain 2"/>
    <property type="match status" value="1"/>
</dbReference>
<feature type="region of interest" description="C-terminal hotdog fold" evidence="7">
    <location>
        <begin position="556"/>
        <end position="709"/>
    </location>
</feature>
<keyword evidence="4" id="KW-0808">Transferase</keyword>
<proteinExistence type="predicted"/>
<dbReference type="PANTHER" id="PTHR43775">
    <property type="entry name" value="FATTY ACID SYNTHASE"/>
    <property type="match status" value="1"/>
</dbReference>
<dbReference type="InterPro" id="IPR018201">
    <property type="entry name" value="Ketoacyl_synth_AS"/>
</dbReference>
<dbReference type="InterPro" id="IPR049552">
    <property type="entry name" value="PKS_DH_N"/>
</dbReference>
<dbReference type="InterPro" id="IPR036291">
    <property type="entry name" value="NAD(P)-bd_dom_sf"/>
</dbReference>
<dbReference type="OrthoDB" id="329835at2759"/>
<dbReference type="InterPro" id="IPR016039">
    <property type="entry name" value="Thiolase-like"/>
</dbReference>
<protein>
    <submittedName>
        <fullName evidence="11">Uncharacterized protein</fullName>
    </submittedName>
</protein>
<dbReference type="InterPro" id="IPR006162">
    <property type="entry name" value="Ppantetheine_attach_site"/>
</dbReference>
<dbReference type="InterPro" id="IPR014030">
    <property type="entry name" value="Ketoacyl_synth_N"/>
</dbReference>
<dbReference type="GO" id="GO:0008168">
    <property type="term" value="F:methyltransferase activity"/>
    <property type="evidence" value="ECO:0007669"/>
    <property type="project" value="UniProtKB-KW"/>
</dbReference>
<dbReference type="InterPro" id="IPR013217">
    <property type="entry name" value="Methyltransf_12"/>
</dbReference>
<dbReference type="SMART" id="SM00826">
    <property type="entry name" value="PKS_DH"/>
    <property type="match status" value="1"/>
</dbReference>
<dbReference type="Gene3D" id="3.40.50.150">
    <property type="entry name" value="Vaccinia Virus protein VP39"/>
    <property type="match status" value="1"/>
</dbReference>
<dbReference type="PROSITE" id="PS52019">
    <property type="entry name" value="PKS_MFAS_DH"/>
    <property type="match status" value="1"/>
</dbReference>
<dbReference type="InterPro" id="IPR042104">
    <property type="entry name" value="PKS_dehydratase_sf"/>
</dbReference>
<dbReference type="GO" id="GO:0016491">
    <property type="term" value="F:oxidoreductase activity"/>
    <property type="evidence" value="ECO:0007669"/>
    <property type="project" value="UniProtKB-KW"/>
</dbReference>
<keyword evidence="3" id="KW-0489">Methyltransferase</keyword>
<dbReference type="CDD" id="cd02440">
    <property type="entry name" value="AdoMet_MTases"/>
    <property type="match status" value="1"/>
</dbReference>